<dbReference type="Proteomes" id="UP000315295">
    <property type="component" value="Unassembled WGS sequence"/>
</dbReference>
<gene>
    <name evidence="1" type="ORF">C1H46_007231</name>
</gene>
<accession>A0A540N7Z5</accession>
<dbReference type="EMBL" id="VIEB01000090">
    <property type="protein sequence ID" value="TQE07178.1"/>
    <property type="molecule type" value="Genomic_DNA"/>
</dbReference>
<evidence type="ECO:0000313" key="2">
    <source>
        <dbReference type="Proteomes" id="UP000315295"/>
    </source>
</evidence>
<evidence type="ECO:0000313" key="1">
    <source>
        <dbReference type="EMBL" id="TQE07178.1"/>
    </source>
</evidence>
<keyword evidence="2" id="KW-1185">Reference proteome</keyword>
<dbReference type="AlphaFoldDB" id="A0A540N7Z5"/>
<comment type="caution">
    <text evidence="1">The sequence shown here is derived from an EMBL/GenBank/DDBJ whole genome shotgun (WGS) entry which is preliminary data.</text>
</comment>
<sequence>MELPHPGLLGLNFNNRVCVFDQLLGLNFHNFHNHVFDQGLLGLKFHNRVLLGLNFYNRVFDQQDITSTTAFLQGPDNSIFFHELFVSLDDPKLEIMGVIRKKGFPPRLTGVNKKGERWKPLGVY</sequence>
<proteinExistence type="predicted"/>
<name>A0A540N7Z5_MALBA</name>
<reference evidence="1 2" key="1">
    <citation type="journal article" date="2019" name="G3 (Bethesda)">
        <title>Sequencing of a Wild Apple (Malus baccata) Genome Unravels the Differences Between Cultivated and Wild Apple Species Regarding Disease Resistance and Cold Tolerance.</title>
        <authorList>
            <person name="Chen X."/>
        </authorList>
    </citation>
    <scope>NUCLEOTIDE SEQUENCE [LARGE SCALE GENOMIC DNA]</scope>
    <source>
        <strain evidence="2">cv. Shandingzi</strain>
        <tissue evidence="1">Leaves</tissue>
    </source>
</reference>
<protein>
    <submittedName>
        <fullName evidence="1">Uncharacterized protein</fullName>
    </submittedName>
</protein>
<organism evidence="1 2">
    <name type="scientific">Malus baccata</name>
    <name type="common">Siberian crab apple</name>
    <name type="synonym">Pyrus baccata</name>
    <dbReference type="NCBI Taxonomy" id="106549"/>
    <lineage>
        <taxon>Eukaryota</taxon>
        <taxon>Viridiplantae</taxon>
        <taxon>Streptophyta</taxon>
        <taxon>Embryophyta</taxon>
        <taxon>Tracheophyta</taxon>
        <taxon>Spermatophyta</taxon>
        <taxon>Magnoliopsida</taxon>
        <taxon>eudicotyledons</taxon>
        <taxon>Gunneridae</taxon>
        <taxon>Pentapetalae</taxon>
        <taxon>rosids</taxon>
        <taxon>fabids</taxon>
        <taxon>Rosales</taxon>
        <taxon>Rosaceae</taxon>
        <taxon>Amygdaloideae</taxon>
        <taxon>Maleae</taxon>
        <taxon>Malus</taxon>
    </lineage>
</organism>